<dbReference type="Pfam" id="PF07992">
    <property type="entry name" value="Pyr_redox_2"/>
    <property type="match status" value="1"/>
</dbReference>
<organism evidence="3">
    <name type="scientific">Acerihabitans sp. KWT182</name>
    <dbReference type="NCBI Taxonomy" id="3157919"/>
    <lineage>
        <taxon>Bacteria</taxon>
        <taxon>Pseudomonadati</taxon>
        <taxon>Pseudomonadota</taxon>
        <taxon>Gammaproteobacteria</taxon>
        <taxon>Enterobacterales</taxon>
        <taxon>Pectobacteriaceae</taxon>
        <taxon>Acerihabitans</taxon>
    </lineage>
</organism>
<evidence type="ECO:0000313" key="3">
    <source>
        <dbReference type="EMBL" id="XBS67926.1"/>
    </source>
</evidence>
<dbReference type="PRINTS" id="PR00469">
    <property type="entry name" value="PNDRDTASEII"/>
</dbReference>
<gene>
    <name evidence="3" type="ORF">ABK905_13480</name>
</gene>
<name>A0AAU7Q6A2_9GAMM</name>
<dbReference type="InterPro" id="IPR051691">
    <property type="entry name" value="Metab_Enz_Cyan_OpOx_G3PDH"/>
</dbReference>
<dbReference type="AlphaFoldDB" id="A0AAU7Q6A2"/>
<dbReference type="Gene3D" id="3.50.50.60">
    <property type="entry name" value="FAD/NAD(P)-binding domain"/>
    <property type="match status" value="1"/>
</dbReference>
<dbReference type="InterPro" id="IPR023753">
    <property type="entry name" value="FAD/NAD-binding_dom"/>
</dbReference>
<dbReference type="EMBL" id="CP157947">
    <property type="protein sequence ID" value="XBS67926.1"/>
    <property type="molecule type" value="Genomic_DNA"/>
</dbReference>
<proteinExistence type="predicted"/>
<dbReference type="PRINTS" id="PR00368">
    <property type="entry name" value="FADPNR"/>
</dbReference>
<evidence type="ECO:0000259" key="2">
    <source>
        <dbReference type="Pfam" id="PF07992"/>
    </source>
</evidence>
<sequence>MNHWDAIVIGAGPAGISAATRLAAAGAQVLVVDENPSPGGQIWRGIATASPQRIGLLGPDYLSGKKFVERLLASQAHLALDTRLWRIEPNGAVWLHTPTGMEQHQAKNLLLATGTLERPVPVPGWTLPGVTTIGGLQILLKKKRPAPRRAIDPGGCGTAVLSLCRAMHESGQTRYRFTGYRRPGRLGQGCALPATGPHRPGAALSFQRRGVIDRAALQPYSLLQRRTGYCH</sequence>
<feature type="domain" description="FAD/NAD(P)-binding" evidence="2">
    <location>
        <begin position="5"/>
        <end position="145"/>
    </location>
</feature>
<dbReference type="InterPro" id="IPR036188">
    <property type="entry name" value="FAD/NAD-bd_sf"/>
</dbReference>
<keyword evidence="1" id="KW-0560">Oxidoreductase</keyword>
<accession>A0AAU7Q6A2</accession>
<dbReference type="SUPFAM" id="SSF51905">
    <property type="entry name" value="FAD/NAD(P)-binding domain"/>
    <property type="match status" value="1"/>
</dbReference>
<evidence type="ECO:0000256" key="1">
    <source>
        <dbReference type="ARBA" id="ARBA00023002"/>
    </source>
</evidence>
<dbReference type="PANTHER" id="PTHR42949:SF3">
    <property type="entry name" value="ANAEROBIC GLYCEROL-3-PHOSPHATE DEHYDROGENASE SUBUNIT B"/>
    <property type="match status" value="1"/>
</dbReference>
<reference evidence="3" key="1">
    <citation type="submission" date="2024-06" db="EMBL/GenBank/DDBJ databases">
        <authorList>
            <person name="Coelho C."/>
            <person name="Bento M."/>
            <person name="Garcia E."/>
            <person name="Camelo A."/>
            <person name="Brandao I."/>
            <person name="Espirito Santo C."/>
            <person name="Trovao J."/>
            <person name="Verissimo A."/>
            <person name="Costa J."/>
            <person name="Tiago I."/>
        </authorList>
    </citation>
    <scope>NUCLEOTIDE SEQUENCE</scope>
    <source>
        <strain evidence="3">KWT182</strain>
    </source>
</reference>
<dbReference type="PANTHER" id="PTHR42949">
    <property type="entry name" value="ANAEROBIC GLYCEROL-3-PHOSPHATE DEHYDROGENASE SUBUNIT B"/>
    <property type="match status" value="1"/>
</dbReference>
<protein>
    <submittedName>
        <fullName evidence="3">FAD-dependent oxidoreductase</fullName>
    </submittedName>
</protein>
<dbReference type="GO" id="GO:0016491">
    <property type="term" value="F:oxidoreductase activity"/>
    <property type="evidence" value="ECO:0007669"/>
    <property type="project" value="UniProtKB-KW"/>
</dbReference>